<comment type="caution">
    <text evidence="2">The sequence shown here is derived from an EMBL/GenBank/DDBJ whole genome shotgun (WGS) entry which is preliminary data.</text>
</comment>
<organism evidence="2 3">
    <name type="scientific">Camellia sinensis</name>
    <name type="common">Tea plant</name>
    <name type="synonym">Thea sinensis</name>
    <dbReference type="NCBI Taxonomy" id="4442"/>
    <lineage>
        <taxon>Eukaryota</taxon>
        <taxon>Viridiplantae</taxon>
        <taxon>Streptophyta</taxon>
        <taxon>Embryophyta</taxon>
        <taxon>Tracheophyta</taxon>
        <taxon>Spermatophyta</taxon>
        <taxon>Magnoliopsida</taxon>
        <taxon>eudicotyledons</taxon>
        <taxon>Gunneridae</taxon>
        <taxon>Pentapetalae</taxon>
        <taxon>asterids</taxon>
        <taxon>Ericales</taxon>
        <taxon>Theaceae</taxon>
        <taxon>Camellia</taxon>
    </lineage>
</organism>
<gene>
    <name evidence="2" type="ORF">HYC85_028962</name>
</gene>
<evidence type="ECO:0000313" key="3">
    <source>
        <dbReference type="Proteomes" id="UP000593564"/>
    </source>
</evidence>
<evidence type="ECO:0000256" key="1">
    <source>
        <dbReference type="SAM" id="MobiDB-lite"/>
    </source>
</evidence>
<protein>
    <submittedName>
        <fullName evidence="2">Uncharacterized protein</fullName>
    </submittedName>
</protein>
<evidence type="ECO:0000313" key="2">
    <source>
        <dbReference type="EMBL" id="KAF5932791.1"/>
    </source>
</evidence>
<sequence length="53" mass="5911">MFYFGKFRKSLLVHKATCPSSPKLPWLGNLGTRGEGHAMSTPARPIKDRPLLT</sequence>
<keyword evidence="3" id="KW-1185">Reference proteome</keyword>
<dbReference type="EMBL" id="JACBKZ010000014">
    <property type="protein sequence ID" value="KAF5932791.1"/>
    <property type="molecule type" value="Genomic_DNA"/>
</dbReference>
<dbReference type="AlphaFoldDB" id="A0A7J7FXT7"/>
<reference evidence="3" key="1">
    <citation type="journal article" date="2020" name="Nat. Commun.">
        <title>Genome assembly of wild tea tree DASZ reveals pedigree and selection history of tea varieties.</title>
        <authorList>
            <person name="Zhang W."/>
            <person name="Zhang Y."/>
            <person name="Qiu H."/>
            <person name="Guo Y."/>
            <person name="Wan H."/>
            <person name="Zhang X."/>
            <person name="Scossa F."/>
            <person name="Alseekh S."/>
            <person name="Zhang Q."/>
            <person name="Wang P."/>
            <person name="Xu L."/>
            <person name="Schmidt M.H."/>
            <person name="Jia X."/>
            <person name="Li D."/>
            <person name="Zhu A."/>
            <person name="Guo F."/>
            <person name="Chen W."/>
            <person name="Ni D."/>
            <person name="Usadel B."/>
            <person name="Fernie A.R."/>
            <person name="Wen W."/>
        </authorList>
    </citation>
    <scope>NUCLEOTIDE SEQUENCE [LARGE SCALE GENOMIC DNA]</scope>
    <source>
        <strain evidence="3">cv. G240</strain>
    </source>
</reference>
<feature type="region of interest" description="Disordered" evidence="1">
    <location>
        <begin position="32"/>
        <end position="53"/>
    </location>
</feature>
<accession>A0A7J7FXT7</accession>
<reference evidence="2 3" key="2">
    <citation type="submission" date="2020-07" db="EMBL/GenBank/DDBJ databases">
        <title>Genome assembly of wild tea tree DASZ reveals pedigree and selection history of tea varieties.</title>
        <authorList>
            <person name="Zhang W."/>
        </authorList>
    </citation>
    <scope>NUCLEOTIDE SEQUENCE [LARGE SCALE GENOMIC DNA]</scope>
    <source>
        <strain evidence="3">cv. G240</strain>
        <tissue evidence="2">Leaf</tissue>
    </source>
</reference>
<name>A0A7J7FXT7_CAMSI</name>
<proteinExistence type="predicted"/>
<dbReference type="Proteomes" id="UP000593564">
    <property type="component" value="Unassembled WGS sequence"/>
</dbReference>